<protein>
    <submittedName>
        <fullName evidence="2">Uncharacterized protein</fullName>
    </submittedName>
</protein>
<sequence length="179" mass="20416">MNKVYHDNKLSETNDTHYKSESTPSKLDERIIHVHDSNRDRPPAIPSDSQDENIYTLSCQDSIGTHDNKLSQTNNIHHISASTHSKLDQRIIHDSSHDRSPAILGIKQTTYKVQDVIYTLNKFVTDARSIIIHVGINNLKDESVQEIFYKYDEMVYTHVGKASSVVQSLVIPTKFTKLN</sequence>
<gene>
    <name evidence="2" type="ORF">MCOR_35724</name>
</gene>
<evidence type="ECO:0000313" key="3">
    <source>
        <dbReference type="Proteomes" id="UP000507470"/>
    </source>
</evidence>
<feature type="region of interest" description="Disordered" evidence="1">
    <location>
        <begin position="1"/>
        <end position="27"/>
    </location>
</feature>
<dbReference type="Proteomes" id="UP000507470">
    <property type="component" value="Unassembled WGS sequence"/>
</dbReference>
<dbReference type="EMBL" id="CACVKT020006449">
    <property type="protein sequence ID" value="CAC5401662.1"/>
    <property type="molecule type" value="Genomic_DNA"/>
</dbReference>
<evidence type="ECO:0000256" key="1">
    <source>
        <dbReference type="SAM" id="MobiDB-lite"/>
    </source>
</evidence>
<dbReference type="OrthoDB" id="6184862at2759"/>
<organism evidence="2 3">
    <name type="scientific">Mytilus coruscus</name>
    <name type="common">Sea mussel</name>
    <dbReference type="NCBI Taxonomy" id="42192"/>
    <lineage>
        <taxon>Eukaryota</taxon>
        <taxon>Metazoa</taxon>
        <taxon>Spiralia</taxon>
        <taxon>Lophotrochozoa</taxon>
        <taxon>Mollusca</taxon>
        <taxon>Bivalvia</taxon>
        <taxon>Autobranchia</taxon>
        <taxon>Pteriomorphia</taxon>
        <taxon>Mytilida</taxon>
        <taxon>Mytiloidea</taxon>
        <taxon>Mytilidae</taxon>
        <taxon>Mytilinae</taxon>
        <taxon>Mytilus</taxon>
    </lineage>
</organism>
<accession>A0A6J8D338</accession>
<keyword evidence="3" id="KW-1185">Reference proteome</keyword>
<reference evidence="2 3" key="1">
    <citation type="submission" date="2020-06" db="EMBL/GenBank/DDBJ databases">
        <authorList>
            <person name="Li R."/>
            <person name="Bekaert M."/>
        </authorList>
    </citation>
    <scope>NUCLEOTIDE SEQUENCE [LARGE SCALE GENOMIC DNA]</scope>
    <source>
        <strain evidence="3">wild</strain>
    </source>
</reference>
<proteinExistence type="predicted"/>
<evidence type="ECO:0000313" key="2">
    <source>
        <dbReference type="EMBL" id="CAC5401662.1"/>
    </source>
</evidence>
<dbReference type="AlphaFoldDB" id="A0A6J8D338"/>
<name>A0A6J8D338_MYTCO</name>